<feature type="transmembrane region" description="Helical" evidence="9">
    <location>
        <begin position="244"/>
        <end position="272"/>
    </location>
</feature>
<evidence type="ECO:0000256" key="7">
    <source>
        <dbReference type="ARBA" id="ARBA00023002"/>
    </source>
</evidence>
<evidence type="ECO:0000256" key="1">
    <source>
        <dbReference type="ARBA" id="ARBA00004651"/>
    </source>
</evidence>
<gene>
    <name evidence="11" type="ORF">SAMN04489866_10627</name>
</gene>
<dbReference type="Proteomes" id="UP000198995">
    <property type="component" value="Unassembled WGS sequence"/>
</dbReference>
<dbReference type="SUPFAM" id="SSF103501">
    <property type="entry name" value="Respiratory nitrate reductase 1 gamma chain"/>
    <property type="match status" value="1"/>
</dbReference>
<comment type="subcellular location">
    <subcellularLocation>
        <location evidence="1">Cell membrane</location>
        <topology evidence="1">Multi-pass membrane protein</topology>
    </subcellularLocation>
</comment>
<evidence type="ECO:0000256" key="8">
    <source>
        <dbReference type="ARBA" id="ARBA00023136"/>
    </source>
</evidence>
<feature type="transmembrane region" description="Helical" evidence="9">
    <location>
        <begin position="124"/>
        <end position="141"/>
    </location>
</feature>
<dbReference type="OrthoDB" id="9769404at2"/>
<evidence type="ECO:0000256" key="6">
    <source>
        <dbReference type="ARBA" id="ARBA00022989"/>
    </source>
</evidence>
<feature type="transmembrane region" description="Helical" evidence="9">
    <location>
        <begin position="28"/>
        <end position="48"/>
    </location>
</feature>
<dbReference type="GO" id="GO:0009055">
    <property type="term" value="F:electron transfer activity"/>
    <property type="evidence" value="ECO:0007669"/>
    <property type="project" value="TreeGrafter"/>
</dbReference>
<evidence type="ECO:0000259" key="10">
    <source>
        <dbReference type="Pfam" id="PF02665"/>
    </source>
</evidence>
<reference evidence="11 12" key="1">
    <citation type="submission" date="2016-10" db="EMBL/GenBank/DDBJ databases">
        <authorList>
            <person name="de Groot N.N."/>
        </authorList>
    </citation>
    <scope>NUCLEOTIDE SEQUENCE [LARGE SCALE GENOMIC DNA]</scope>
    <source>
        <strain evidence="11 12">DSM 20475</strain>
    </source>
</reference>
<dbReference type="RefSeq" id="WP_091791811.1">
    <property type="nucleotide sequence ID" value="NZ_FNAF01000006.1"/>
</dbReference>
<dbReference type="InterPro" id="IPR047660">
    <property type="entry name" value="DsrM"/>
</dbReference>
<dbReference type="GO" id="GO:0019645">
    <property type="term" value="P:anaerobic electron transport chain"/>
    <property type="evidence" value="ECO:0007669"/>
    <property type="project" value="TreeGrafter"/>
</dbReference>
<dbReference type="InterPro" id="IPR023234">
    <property type="entry name" value="NarG-like_domain"/>
</dbReference>
<evidence type="ECO:0000256" key="9">
    <source>
        <dbReference type="SAM" id="Phobius"/>
    </source>
</evidence>
<dbReference type="AlphaFoldDB" id="A0A1G6X1U1"/>
<evidence type="ECO:0000256" key="5">
    <source>
        <dbReference type="ARBA" id="ARBA00022982"/>
    </source>
</evidence>
<dbReference type="Gene3D" id="1.20.950.20">
    <property type="entry name" value="Transmembrane di-heme cytochromes, Chain C"/>
    <property type="match status" value="1"/>
</dbReference>
<organism evidence="11 12">
    <name type="scientific">Peptococcus niger</name>
    <dbReference type="NCBI Taxonomy" id="2741"/>
    <lineage>
        <taxon>Bacteria</taxon>
        <taxon>Bacillati</taxon>
        <taxon>Bacillota</taxon>
        <taxon>Clostridia</taxon>
        <taxon>Eubacteriales</taxon>
        <taxon>Peptococcaceae</taxon>
        <taxon>Peptococcus</taxon>
    </lineage>
</organism>
<dbReference type="NCBIfam" id="NF038037">
    <property type="entry name" value="cytob_DsrM"/>
    <property type="match status" value="1"/>
</dbReference>
<keyword evidence="5" id="KW-0249">Electron transport</keyword>
<accession>A0A1G6X1U1</accession>
<keyword evidence="6 9" id="KW-1133">Transmembrane helix</keyword>
<dbReference type="GO" id="GO:0008940">
    <property type="term" value="F:nitrate reductase activity"/>
    <property type="evidence" value="ECO:0007669"/>
    <property type="project" value="TreeGrafter"/>
</dbReference>
<evidence type="ECO:0000313" key="12">
    <source>
        <dbReference type="Proteomes" id="UP000198995"/>
    </source>
</evidence>
<keyword evidence="8 9" id="KW-0472">Membrane</keyword>
<keyword evidence="7" id="KW-0560">Oxidoreductase</keyword>
<name>A0A1G6X1U1_PEPNI</name>
<dbReference type="STRING" id="2741.SAMN04489866_10627"/>
<evidence type="ECO:0000256" key="4">
    <source>
        <dbReference type="ARBA" id="ARBA00022692"/>
    </source>
</evidence>
<evidence type="ECO:0000313" key="11">
    <source>
        <dbReference type="EMBL" id="SDD71863.1"/>
    </source>
</evidence>
<feature type="transmembrane region" description="Helical" evidence="9">
    <location>
        <begin position="173"/>
        <end position="193"/>
    </location>
</feature>
<dbReference type="GO" id="GO:0005886">
    <property type="term" value="C:plasma membrane"/>
    <property type="evidence" value="ECO:0007669"/>
    <property type="project" value="UniProtKB-SubCell"/>
</dbReference>
<dbReference type="GO" id="GO:0020037">
    <property type="term" value="F:heme binding"/>
    <property type="evidence" value="ECO:0007669"/>
    <property type="project" value="TreeGrafter"/>
</dbReference>
<proteinExistence type="predicted"/>
<dbReference type="EMBL" id="FNAF01000006">
    <property type="protein sequence ID" value="SDD71863.1"/>
    <property type="molecule type" value="Genomic_DNA"/>
</dbReference>
<keyword evidence="4 9" id="KW-0812">Transmembrane</keyword>
<dbReference type="PANTHER" id="PTHR30598">
    <property type="entry name" value="NITRATE REDUCTASE PRIVATE CHAPERONE, REDOX ENZYME MATURATION PROTEIN REMP FAMILY"/>
    <property type="match status" value="1"/>
</dbReference>
<dbReference type="InterPro" id="IPR036197">
    <property type="entry name" value="NarG-like_sf"/>
</dbReference>
<evidence type="ECO:0000256" key="2">
    <source>
        <dbReference type="ARBA" id="ARBA00022448"/>
    </source>
</evidence>
<dbReference type="PANTHER" id="PTHR30598:SF3">
    <property type="entry name" value="RESPIRATORY NITRATE REDUCTASE 1 GAMMA CHAIN"/>
    <property type="match status" value="1"/>
</dbReference>
<dbReference type="InterPro" id="IPR051936">
    <property type="entry name" value="Heme-iron_electron_transfer"/>
</dbReference>
<evidence type="ECO:0000256" key="3">
    <source>
        <dbReference type="ARBA" id="ARBA00022475"/>
    </source>
</evidence>
<keyword evidence="2" id="KW-0813">Transport</keyword>
<feature type="transmembrane region" description="Helical" evidence="9">
    <location>
        <begin position="205"/>
        <end position="224"/>
    </location>
</feature>
<keyword evidence="3" id="KW-1003">Cell membrane</keyword>
<dbReference type="Pfam" id="PF02665">
    <property type="entry name" value="Nitrate_red_gam"/>
    <property type="match status" value="1"/>
</dbReference>
<feature type="domain" description="NarG-like" evidence="10">
    <location>
        <begin position="122"/>
        <end position="282"/>
    </location>
</feature>
<sequence>MGFITACVIVLVLALIAAVGAGLMGLTGLFAVVLPYLAFAIFVIGVAYRIANWGKSPVPFNIATTCGQSKSLDFIKWNPIECPRSRPALYFRMFLEVVFFRSLFRNSKATLEKDGNLTYQWEKWLWIFAILFHWGFFFTLLRHLRFFTAKVPGLITALDKIDGFILIDLHHYYITGFMFFAGVGLLLLRRLCLHKVRYISMLNDYFPLVLLLGIGCSGMAMRYAGATRVDVTGIREVMVGLMTFHPVVPAAGTLNVFFYIHLTLVCTLLIYFPWGKLMHAVGVFMSPTRNMCTNSREVRHVNPWNPVVEFHSYADYEDEFRDRMVKFGVPVEKTIEEAEAEKEAERKALEESLG</sequence>
<protein>
    <submittedName>
        <fullName evidence="11">Nitrate reductase gamma subunit</fullName>
    </submittedName>
</protein>
<keyword evidence="12" id="KW-1185">Reference proteome</keyword>